<keyword evidence="2" id="KW-1185">Reference proteome</keyword>
<comment type="caution">
    <text evidence="1">The sequence shown here is derived from an EMBL/GenBank/DDBJ whole genome shotgun (WGS) entry which is preliminary data.</text>
</comment>
<evidence type="ECO:0008006" key="3">
    <source>
        <dbReference type="Google" id="ProtNLM"/>
    </source>
</evidence>
<dbReference type="EMBL" id="JAGIOB010000001">
    <property type="protein sequence ID" value="MBP2415337.1"/>
    <property type="molecule type" value="Genomic_DNA"/>
</dbReference>
<evidence type="ECO:0000313" key="2">
    <source>
        <dbReference type="Proteomes" id="UP000758168"/>
    </source>
</evidence>
<sequence>MPTSELCATHDHRADRRPFQNLCEVDDGDLDAVLASLAEGSRRRFGPHYLPLRRATEARARELFVRAGGRPVRRHPHYFVLGESAWFAGLHDEPRAVTVPLAELPPAVTSFTWTDSITALGLGTHLGVAQPADPRERGLYRLDQLDPTATTGTGRAEGGDDYEGYQWRLLDHYVEIQLWSDEPVREHLAR</sequence>
<proteinExistence type="predicted"/>
<reference evidence="1 2" key="1">
    <citation type="submission" date="2021-03" db="EMBL/GenBank/DDBJ databases">
        <title>Sequencing the genomes of 1000 actinobacteria strains.</title>
        <authorList>
            <person name="Klenk H.-P."/>
        </authorList>
    </citation>
    <scope>NUCLEOTIDE SEQUENCE [LARGE SCALE GENOMIC DNA]</scope>
    <source>
        <strain evidence="1 2">DSM 12936</strain>
    </source>
</reference>
<name>A0ABS4Z2Q8_9ACTN</name>
<accession>A0ABS4Z2Q8</accession>
<dbReference type="RefSeq" id="WP_210052274.1">
    <property type="nucleotide sequence ID" value="NZ_BAAAMH010000036.1"/>
</dbReference>
<evidence type="ECO:0000313" key="1">
    <source>
        <dbReference type="EMBL" id="MBP2415337.1"/>
    </source>
</evidence>
<organism evidence="1 2">
    <name type="scientific">Microlunatus capsulatus</name>
    <dbReference type="NCBI Taxonomy" id="99117"/>
    <lineage>
        <taxon>Bacteria</taxon>
        <taxon>Bacillati</taxon>
        <taxon>Actinomycetota</taxon>
        <taxon>Actinomycetes</taxon>
        <taxon>Propionibacteriales</taxon>
        <taxon>Propionibacteriaceae</taxon>
        <taxon>Microlunatus</taxon>
    </lineage>
</organism>
<gene>
    <name evidence="1" type="ORF">JOF54_000259</name>
</gene>
<protein>
    <recommendedName>
        <fullName evidence="3">Chorismate lyase</fullName>
    </recommendedName>
</protein>
<dbReference type="Proteomes" id="UP000758168">
    <property type="component" value="Unassembled WGS sequence"/>
</dbReference>